<keyword evidence="5" id="KW-0067">ATP-binding</keyword>
<dbReference type="SUPFAM" id="SSF47323">
    <property type="entry name" value="Anticodon-binding domain of a subclass of class I aminoacyl-tRNA synthetases"/>
    <property type="match status" value="1"/>
</dbReference>
<keyword evidence="3 11" id="KW-0436">Ligase</keyword>
<evidence type="ECO:0000256" key="5">
    <source>
        <dbReference type="ARBA" id="ARBA00022840"/>
    </source>
</evidence>
<proteinExistence type="inferred from homology"/>
<feature type="non-terminal residue" evidence="11">
    <location>
        <position position="1"/>
    </location>
</feature>
<evidence type="ECO:0000256" key="7">
    <source>
        <dbReference type="ARBA" id="ARBA00023146"/>
    </source>
</evidence>
<dbReference type="InterPro" id="IPR009080">
    <property type="entry name" value="tRNAsynth_Ia_anticodon-bd"/>
</dbReference>
<comment type="caution">
    <text evidence="11">The sequence shown here is derived from an EMBL/GenBank/DDBJ whole genome shotgun (WGS) entry which is preliminary data.</text>
</comment>
<gene>
    <name evidence="11" type="ORF">COY09_00170</name>
</gene>
<evidence type="ECO:0000259" key="10">
    <source>
        <dbReference type="Pfam" id="PF08264"/>
    </source>
</evidence>
<dbReference type="Pfam" id="PF00133">
    <property type="entry name" value="tRNA-synt_1"/>
    <property type="match status" value="1"/>
</dbReference>
<comment type="similarity">
    <text evidence="1">Belongs to the class-I aminoacyl-tRNA synthetase family.</text>
</comment>
<dbReference type="AlphaFoldDB" id="A0A2M7UKG7"/>
<evidence type="ECO:0000259" key="9">
    <source>
        <dbReference type="Pfam" id="PF00133"/>
    </source>
</evidence>
<dbReference type="Proteomes" id="UP000231071">
    <property type="component" value="Unassembled WGS sequence"/>
</dbReference>
<dbReference type="Gene3D" id="3.10.20.590">
    <property type="match status" value="1"/>
</dbReference>
<keyword evidence="6" id="KW-0648">Protein biosynthesis</keyword>
<organism evidence="11 12">
    <name type="scientific">Candidatus Portnoybacteria bacterium CG_4_10_14_0_2_um_filter_39_11</name>
    <dbReference type="NCBI Taxonomy" id="1974797"/>
    <lineage>
        <taxon>Bacteria</taxon>
        <taxon>Candidatus Portnoyibacteriota</taxon>
    </lineage>
</organism>
<dbReference type="Gene3D" id="1.10.730.10">
    <property type="entry name" value="Isoleucyl-tRNA Synthetase, Domain 1"/>
    <property type="match status" value="1"/>
</dbReference>
<feature type="domain" description="Aminoacyl-tRNA synthetase class Ia" evidence="9">
    <location>
        <begin position="13"/>
        <end position="74"/>
    </location>
</feature>
<dbReference type="CDD" id="cd07958">
    <property type="entry name" value="Anticodon_Ia_Leu_BEm"/>
    <property type="match status" value="1"/>
</dbReference>
<evidence type="ECO:0000256" key="1">
    <source>
        <dbReference type="ARBA" id="ARBA00005594"/>
    </source>
</evidence>
<evidence type="ECO:0000256" key="8">
    <source>
        <dbReference type="ARBA" id="ARBA00047469"/>
    </source>
</evidence>
<dbReference type="EC" id="6.1.1.4" evidence="2"/>
<dbReference type="Gene3D" id="3.40.50.620">
    <property type="entry name" value="HUPs"/>
    <property type="match status" value="1"/>
</dbReference>
<evidence type="ECO:0000313" key="11">
    <source>
        <dbReference type="EMBL" id="PIZ71719.1"/>
    </source>
</evidence>
<reference evidence="12" key="1">
    <citation type="submission" date="2017-09" db="EMBL/GenBank/DDBJ databases">
        <title>Depth-based differentiation of microbial function through sediment-hosted aquifers and enrichment of novel symbionts in the deep terrestrial subsurface.</title>
        <authorList>
            <person name="Probst A.J."/>
            <person name="Ladd B."/>
            <person name="Jarett J.K."/>
            <person name="Geller-Mcgrath D.E."/>
            <person name="Sieber C.M.K."/>
            <person name="Emerson J.B."/>
            <person name="Anantharaman K."/>
            <person name="Thomas B.C."/>
            <person name="Malmstrom R."/>
            <person name="Stieglmeier M."/>
            <person name="Klingl A."/>
            <person name="Woyke T."/>
            <person name="Ryan C.M."/>
            <person name="Banfield J.F."/>
        </authorList>
    </citation>
    <scope>NUCLEOTIDE SEQUENCE [LARGE SCALE GENOMIC DNA]</scope>
</reference>
<keyword evidence="4" id="KW-0547">Nucleotide-binding</keyword>
<dbReference type="GO" id="GO:0005524">
    <property type="term" value="F:ATP binding"/>
    <property type="evidence" value="ECO:0007669"/>
    <property type="project" value="UniProtKB-KW"/>
</dbReference>
<dbReference type="Pfam" id="PF08264">
    <property type="entry name" value="Anticodon_1"/>
    <property type="match status" value="1"/>
</dbReference>
<protein>
    <recommendedName>
        <fullName evidence="2">leucine--tRNA ligase</fullName>
        <ecNumber evidence="2">6.1.1.4</ecNumber>
    </recommendedName>
</protein>
<evidence type="ECO:0000313" key="12">
    <source>
        <dbReference type="Proteomes" id="UP000231071"/>
    </source>
</evidence>
<keyword evidence="7" id="KW-0030">Aminoacyl-tRNA synthetase</keyword>
<dbReference type="PANTHER" id="PTHR43740">
    <property type="entry name" value="LEUCYL-TRNA SYNTHETASE"/>
    <property type="match status" value="1"/>
</dbReference>
<name>A0A2M7UKG7_9BACT</name>
<dbReference type="InterPro" id="IPR014729">
    <property type="entry name" value="Rossmann-like_a/b/a_fold"/>
</dbReference>
<dbReference type="InterPro" id="IPR002302">
    <property type="entry name" value="Leu-tRNA-ligase"/>
</dbReference>
<dbReference type="GO" id="GO:0005829">
    <property type="term" value="C:cytosol"/>
    <property type="evidence" value="ECO:0007669"/>
    <property type="project" value="TreeGrafter"/>
</dbReference>
<dbReference type="GO" id="GO:0006429">
    <property type="term" value="P:leucyl-tRNA aminoacylation"/>
    <property type="evidence" value="ECO:0007669"/>
    <property type="project" value="InterPro"/>
</dbReference>
<evidence type="ECO:0000256" key="2">
    <source>
        <dbReference type="ARBA" id="ARBA00013164"/>
    </source>
</evidence>
<dbReference type="EMBL" id="PFOI01000004">
    <property type="protein sequence ID" value="PIZ71719.1"/>
    <property type="molecule type" value="Genomic_DNA"/>
</dbReference>
<accession>A0A2M7UKG7</accession>
<evidence type="ECO:0000256" key="6">
    <source>
        <dbReference type="ARBA" id="ARBA00022917"/>
    </source>
</evidence>
<comment type="catalytic activity">
    <reaction evidence="8">
        <text>tRNA(Leu) + L-leucine + ATP = L-leucyl-tRNA(Leu) + AMP + diphosphate</text>
        <dbReference type="Rhea" id="RHEA:11688"/>
        <dbReference type="Rhea" id="RHEA-COMP:9613"/>
        <dbReference type="Rhea" id="RHEA-COMP:9622"/>
        <dbReference type="ChEBI" id="CHEBI:30616"/>
        <dbReference type="ChEBI" id="CHEBI:33019"/>
        <dbReference type="ChEBI" id="CHEBI:57427"/>
        <dbReference type="ChEBI" id="CHEBI:78442"/>
        <dbReference type="ChEBI" id="CHEBI:78494"/>
        <dbReference type="ChEBI" id="CHEBI:456215"/>
        <dbReference type="EC" id="6.1.1.4"/>
    </reaction>
</comment>
<dbReference type="InterPro" id="IPR002300">
    <property type="entry name" value="aa-tRNA-synth_Ia"/>
</dbReference>
<evidence type="ECO:0000256" key="4">
    <source>
        <dbReference type="ARBA" id="ARBA00022741"/>
    </source>
</evidence>
<dbReference type="GO" id="GO:0004823">
    <property type="term" value="F:leucine-tRNA ligase activity"/>
    <property type="evidence" value="ECO:0007669"/>
    <property type="project" value="UniProtKB-EC"/>
</dbReference>
<dbReference type="InterPro" id="IPR013155">
    <property type="entry name" value="M/V/L/I-tRNA-synth_anticd-bd"/>
</dbReference>
<evidence type="ECO:0000256" key="3">
    <source>
        <dbReference type="ARBA" id="ARBA00022598"/>
    </source>
</evidence>
<sequence>GMEHTTLHLLYSRFWHKFLFDIGVVPTKEPYAERRSHGVVLAGDLQKMSKSRGNVVNPDEIIKIYGADSLRVYEMFMGPFSQMIPWSTQGLVGVRRFLERIWLLGAIWQNNAGRAPRLCSASSREIATPQPLRALARNDNDITTLLHQTIKKVSEDLEAMRFNTAVAALMILTNRLNEATEQCCHAEFISASSANAVDSGTSVALSAGSAAGMTTYAMLRRAYETLLILLAPFAPHIAEELWQKLGHKKSIFLEKWPQYDPKLIRQNTFDLVIQINGKLRDRVKAEIGITKQEAEKLARASSKGKQFLVGKQIKKVIFIRDKLINLVV</sequence>
<dbReference type="SUPFAM" id="SSF52374">
    <property type="entry name" value="Nucleotidylyl transferase"/>
    <property type="match status" value="1"/>
</dbReference>
<dbReference type="PANTHER" id="PTHR43740:SF2">
    <property type="entry name" value="LEUCINE--TRNA LIGASE, MITOCHONDRIAL"/>
    <property type="match status" value="1"/>
</dbReference>
<feature type="domain" description="Methionyl/Valyl/Leucyl/Isoleucyl-tRNA synthetase anticodon-binding" evidence="10">
    <location>
        <begin position="139"/>
        <end position="285"/>
    </location>
</feature>